<evidence type="ECO:0000259" key="1">
    <source>
        <dbReference type="PROSITE" id="PS50994"/>
    </source>
</evidence>
<organism evidence="2 3">
    <name type="scientific">Pseudomonas nitroreducens</name>
    <dbReference type="NCBI Taxonomy" id="46680"/>
    <lineage>
        <taxon>Bacteria</taxon>
        <taxon>Pseudomonadati</taxon>
        <taxon>Pseudomonadota</taxon>
        <taxon>Gammaproteobacteria</taxon>
        <taxon>Pseudomonadales</taxon>
        <taxon>Pseudomonadaceae</taxon>
        <taxon>Pseudomonas</taxon>
    </lineage>
</organism>
<accession>A0A5R9AIH3</accession>
<dbReference type="GO" id="GO:0003676">
    <property type="term" value="F:nucleic acid binding"/>
    <property type="evidence" value="ECO:0007669"/>
    <property type="project" value="InterPro"/>
</dbReference>
<reference evidence="2 3" key="1">
    <citation type="submission" date="2019-05" db="EMBL/GenBank/DDBJ databases">
        <authorList>
            <person name="Moore K."/>
            <person name="O'Neill P."/>
            <person name="Farbos A."/>
            <person name="Studholme D.J."/>
        </authorList>
    </citation>
    <scope>NUCLEOTIDE SEQUENCE [LARGE SCALE GENOMIC DNA]</scope>
    <source>
        <strain evidence="2 3">DSM 9128</strain>
    </source>
</reference>
<dbReference type="InterPro" id="IPR001584">
    <property type="entry name" value="Integrase_cat-core"/>
</dbReference>
<dbReference type="RefSeq" id="WP_138212033.1">
    <property type="nucleotide sequence ID" value="NZ_VASG01000001.1"/>
</dbReference>
<dbReference type="SUPFAM" id="SSF53098">
    <property type="entry name" value="Ribonuclease H-like"/>
    <property type="match status" value="1"/>
</dbReference>
<dbReference type="EMBL" id="VASG01000001">
    <property type="protein sequence ID" value="TLP77656.1"/>
    <property type="molecule type" value="Genomic_DNA"/>
</dbReference>
<dbReference type="Gene3D" id="3.30.420.10">
    <property type="entry name" value="Ribonuclease H-like superfamily/Ribonuclease H"/>
    <property type="match status" value="1"/>
</dbReference>
<dbReference type="InterPro" id="IPR012337">
    <property type="entry name" value="RNaseH-like_sf"/>
</dbReference>
<evidence type="ECO:0000313" key="2">
    <source>
        <dbReference type="EMBL" id="TLP77656.1"/>
    </source>
</evidence>
<dbReference type="InterPro" id="IPR036397">
    <property type="entry name" value="RNaseH_sf"/>
</dbReference>
<evidence type="ECO:0000313" key="3">
    <source>
        <dbReference type="Proteomes" id="UP000307510"/>
    </source>
</evidence>
<proteinExistence type="predicted"/>
<gene>
    <name evidence="2" type="ORF">FEA48_00220</name>
</gene>
<dbReference type="AlphaFoldDB" id="A0A5R9AIH3"/>
<feature type="domain" description="Integrase catalytic" evidence="1">
    <location>
        <begin position="286"/>
        <end position="488"/>
    </location>
</feature>
<dbReference type="Proteomes" id="UP000307510">
    <property type="component" value="Unassembled WGS sequence"/>
</dbReference>
<comment type="caution">
    <text evidence="2">The sequence shown here is derived from an EMBL/GenBank/DDBJ whole genome shotgun (WGS) entry which is preliminary data.</text>
</comment>
<protein>
    <submittedName>
        <fullName evidence="2">DDE-type integrase/transposase/recombinase</fullName>
    </submittedName>
</protein>
<name>A0A5R9AIH3_PSENT</name>
<sequence length="729" mass="84010">MLIKINEILTPIEAECEIACACRVIWINAKSDAICLFKLSHPDRMPEIYSLALIKELLASHKISRTTESVSPFILRHEDDIPRKELEKRDDRWKYIEKLVNSTAIDEAFLTGSLGSKISEQAKTLAVDSKKIYRLIYRYWRFGQTKNSLLDNREKSGGKGKQRIAKTGTFLGRPPKKESAFGLKAQYALTESDIHKIRCAYTLYMRKKSHSHTTAYQDMIEKYYYQIDPTDISRRIRPELGTYPSINQFIYQAKKVFDPVMTLRSRIGDTKYEKDHKVVTGTVQDNLWGPGHRYEIDATIADIYLVSSIDRNRVIGRPVVYSVIDSFSGMFAGIHVGLEGPSWYEARQALFNSFTDKVEFCKEIGIDITPDEWPSHHLPREITADRGEILSLPAEGMIDGLDVNLTYCPPRRPDLKPMVESHFRTLKRGSRTEFMPGAVVKVETQRGERDPRLDATLNIKEFTKIIVECVLNHIKTTRRPEYLSLDMITDGIRPTPLSIWNWAIENDLHESHQRAADIIYLNLLPRKRAMITRSGIRFNGLRYFIDNDPSNAWIESMTLRASVRTDIYHDCITSNHIWIQIKGKGLQRCSLRASDLHFSEFRAEEVEDIKTYYKTSTPEESHDALMCTIEKNMRINEVLKKATAEKAQHPKLKTKKAKTENIKINRNIEKAISRQQNLESNDLYENVIQLEKYKSPHKSKLPPQASPLEISEVQDFLRILAEVEGTPNE</sequence>
<dbReference type="PROSITE" id="PS50994">
    <property type="entry name" value="INTEGRASE"/>
    <property type="match status" value="1"/>
</dbReference>
<dbReference type="GO" id="GO:0015074">
    <property type="term" value="P:DNA integration"/>
    <property type="evidence" value="ECO:0007669"/>
    <property type="project" value="InterPro"/>
</dbReference>
<reference evidence="3" key="2">
    <citation type="submission" date="2019-06" db="EMBL/GenBank/DDBJ databases">
        <title>AzeR, a transcriptional regulator that responds to azelaic acid in Pseudomonas nitroreducens.</title>
        <authorList>
            <person name="Bez C."/>
            <person name="Javvadi S.G."/>
            <person name="Bertani I."/>
            <person name="Devescovi G."/>
            <person name="Studholme D.J."/>
            <person name="Geller A."/>
            <person name="Levy A."/>
            <person name="Venturi V."/>
        </authorList>
    </citation>
    <scope>NUCLEOTIDE SEQUENCE [LARGE SCALE GENOMIC DNA]</scope>
    <source>
        <strain evidence="3">DSM 9128</strain>
    </source>
</reference>